<accession>A0A3E4PYB9</accession>
<feature type="region of interest" description="Disordered" evidence="1">
    <location>
        <begin position="323"/>
        <end position="363"/>
    </location>
</feature>
<dbReference type="Pfam" id="PF12784">
    <property type="entry name" value="PDDEXK_2"/>
    <property type="match status" value="1"/>
</dbReference>
<name>A0A3E4PYB9_9FIRM</name>
<evidence type="ECO:0000313" key="2">
    <source>
        <dbReference type="EMBL" id="RGK84940.1"/>
    </source>
</evidence>
<dbReference type="AlphaFoldDB" id="A0A3E4PYB9"/>
<dbReference type="Proteomes" id="UP000261324">
    <property type="component" value="Unassembled WGS sequence"/>
</dbReference>
<evidence type="ECO:0000256" key="1">
    <source>
        <dbReference type="SAM" id="MobiDB-lite"/>
    </source>
</evidence>
<comment type="caution">
    <text evidence="2">The sequence shown here is derived from an EMBL/GenBank/DDBJ whole genome shotgun (WGS) entry which is preliminary data.</text>
</comment>
<organism evidence="2">
    <name type="scientific">Dorea formicigenerans</name>
    <dbReference type="NCBI Taxonomy" id="39486"/>
    <lineage>
        <taxon>Bacteria</taxon>
        <taxon>Bacillati</taxon>
        <taxon>Bacillota</taxon>
        <taxon>Clostridia</taxon>
        <taxon>Lachnospirales</taxon>
        <taxon>Lachnospiraceae</taxon>
        <taxon>Dorea</taxon>
    </lineage>
</organism>
<sequence length="382" mass="45731">MTNKLRQYFPMIHTRQEVLAEIEAKPKLKQEFYSWKKKYRKEFLNFCTGVKGVKIMYDFISKEILNPETVPERVEELLSLLIGQQVHIKEVLPNDGTRISDESTLVIMDMVVELEDGSIVNLEVQKIGYKFPGARSACYSADLLLRQYKKVRSKKRKKFNYTDVKDVYTIVLFEKSPTEFHEFPDTYIHYFEQHSNTGIQLNLLQKYLFISIDIFLKYQQNIGIQLETRRDAWLAFMGSDNPDIILKVIEKYPDFKEMYQQVYEICQNIEEVMGMFSKELAEMDRNTAQLMIDEMQEDIKQKEEILKGQDDRIKDQINKLKEQDDRLKEQDDRLKEQDDRLKEQDDRLKEQDDRLKEQDDRLKEQDQVIRELMKKIEQLENK</sequence>
<proteinExistence type="predicted"/>
<gene>
    <name evidence="2" type="ORF">DXC93_05580</name>
</gene>
<reference evidence="2" key="1">
    <citation type="submission" date="2018-08" db="EMBL/GenBank/DDBJ databases">
        <title>A genome reference for cultivated species of the human gut microbiota.</title>
        <authorList>
            <person name="Zou Y."/>
            <person name="Xue W."/>
            <person name="Luo G."/>
        </authorList>
    </citation>
    <scope>NUCLEOTIDE SEQUENCE [LARGE SCALE GENOMIC DNA]</scope>
    <source>
        <strain evidence="2">TF09-3</strain>
    </source>
</reference>
<protein>
    <recommendedName>
        <fullName evidence="3">PD-(D/E)XK nuclease family transposase</fullName>
    </recommendedName>
</protein>
<dbReference type="RefSeq" id="WP_117659291.1">
    <property type="nucleotide sequence ID" value="NZ_QSRA01000005.1"/>
</dbReference>
<evidence type="ECO:0008006" key="3">
    <source>
        <dbReference type="Google" id="ProtNLM"/>
    </source>
</evidence>
<dbReference type="EMBL" id="QSRA01000005">
    <property type="protein sequence ID" value="RGK84940.1"/>
    <property type="molecule type" value="Genomic_DNA"/>
</dbReference>